<organism evidence="3 4">
    <name type="scientific">Saccharopolyspora halophila</name>
    <dbReference type="NCBI Taxonomy" id="405551"/>
    <lineage>
        <taxon>Bacteria</taxon>
        <taxon>Bacillati</taxon>
        <taxon>Actinomycetota</taxon>
        <taxon>Actinomycetes</taxon>
        <taxon>Pseudonocardiales</taxon>
        <taxon>Pseudonocardiaceae</taxon>
        <taxon>Saccharopolyspora</taxon>
    </lineage>
</organism>
<keyword evidence="2" id="KW-0812">Transmembrane</keyword>
<gene>
    <name evidence="3" type="ORF">GCM10009854_36400</name>
</gene>
<comment type="caution">
    <text evidence="3">The sequence shown here is derived from an EMBL/GenBank/DDBJ whole genome shotgun (WGS) entry which is preliminary data.</text>
</comment>
<protein>
    <submittedName>
        <fullName evidence="3">Uncharacterized protein</fullName>
    </submittedName>
</protein>
<name>A0ABN3GLU9_9PSEU</name>
<reference evidence="3 4" key="1">
    <citation type="journal article" date="2019" name="Int. J. Syst. Evol. Microbiol.">
        <title>The Global Catalogue of Microorganisms (GCM) 10K type strain sequencing project: providing services to taxonomists for standard genome sequencing and annotation.</title>
        <authorList>
            <consortium name="The Broad Institute Genomics Platform"/>
            <consortium name="The Broad Institute Genome Sequencing Center for Infectious Disease"/>
            <person name="Wu L."/>
            <person name="Ma J."/>
        </authorList>
    </citation>
    <scope>NUCLEOTIDE SEQUENCE [LARGE SCALE GENOMIC DNA]</scope>
    <source>
        <strain evidence="3 4">JCM 16221</strain>
    </source>
</reference>
<evidence type="ECO:0000256" key="2">
    <source>
        <dbReference type="SAM" id="Phobius"/>
    </source>
</evidence>
<sequence>MNDLAGGSGGDSPSGGGLKVSKALLIVVAGAYLVAMGVVQYNFSRMHDQLDSVTSNLERTNAKLSALSNLELLKAEMSKLDEDIVAMRELMGPFPDMAESVGALNGQIASLSGTIAMLQSDTSGLPSVAVSIQRMSTELRGITERMNEMNRTVAGAGGSVSGMQGQVASIQGDLGELQEDVADMNQRLKIIPKTGAPN</sequence>
<keyword evidence="4" id="KW-1185">Reference proteome</keyword>
<keyword evidence="2" id="KW-1133">Transmembrane helix</keyword>
<dbReference type="Gene3D" id="1.10.287.1490">
    <property type="match status" value="1"/>
</dbReference>
<proteinExistence type="predicted"/>
<feature type="coiled-coil region" evidence="1">
    <location>
        <begin position="132"/>
        <end position="187"/>
    </location>
</feature>
<evidence type="ECO:0000313" key="4">
    <source>
        <dbReference type="Proteomes" id="UP001501218"/>
    </source>
</evidence>
<keyword evidence="2" id="KW-0472">Membrane</keyword>
<evidence type="ECO:0000256" key="1">
    <source>
        <dbReference type="SAM" id="Coils"/>
    </source>
</evidence>
<keyword evidence="1" id="KW-0175">Coiled coil</keyword>
<accession>A0ABN3GLU9</accession>
<evidence type="ECO:0000313" key="3">
    <source>
        <dbReference type="EMBL" id="GAA2355010.1"/>
    </source>
</evidence>
<dbReference type="EMBL" id="BAAARA010000013">
    <property type="protein sequence ID" value="GAA2355010.1"/>
    <property type="molecule type" value="Genomic_DNA"/>
</dbReference>
<dbReference type="Proteomes" id="UP001501218">
    <property type="component" value="Unassembled WGS sequence"/>
</dbReference>
<feature type="transmembrane region" description="Helical" evidence="2">
    <location>
        <begin position="20"/>
        <end position="39"/>
    </location>
</feature>
<feature type="coiled-coil region" evidence="1">
    <location>
        <begin position="50"/>
        <end position="90"/>
    </location>
</feature>